<proteinExistence type="predicted"/>
<keyword evidence="1" id="KW-0238">DNA-binding</keyword>
<dbReference type="SUPFAM" id="SSF47413">
    <property type="entry name" value="lambda repressor-like DNA-binding domains"/>
    <property type="match status" value="1"/>
</dbReference>
<dbReference type="InterPro" id="IPR010982">
    <property type="entry name" value="Lambda_DNA-bd_dom_sf"/>
</dbReference>
<dbReference type="PROSITE" id="PS50943">
    <property type="entry name" value="HTH_CROC1"/>
    <property type="match status" value="1"/>
</dbReference>
<evidence type="ECO:0000256" key="1">
    <source>
        <dbReference type="ARBA" id="ARBA00023125"/>
    </source>
</evidence>
<dbReference type="EMBL" id="BAABLK010000030">
    <property type="protein sequence ID" value="GAA5227594.1"/>
    <property type="molecule type" value="Genomic_DNA"/>
</dbReference>
<dbReference type="InterPro" id="IPR050807">
    <property type="entry name" value="TransReg_Diox_bact_type"/>
</dbReference>
<dbReference type="CDD" id="cd02209">
    <property type="entry name" value="cupin_XRE_C"/>
    <property type="match status" value="1"/>
</dbReference>
<dbReference type="PANTHER" id="PTHR46797">
    <property type="entry name" value="HTH-TYPE TRANSCRIPTIONAL REGULATOR"/>
    <property type="match status" value="1"/>
</dbReference>
<dbReference type="InterPro" id="IPR014710">
    <property type="entry name" value="RmlC-like_jellyroll"/>
</dbReference>
<comment type="caution">
    <text evidence="3">The sequence shown here is derived from an EMBL/GenBank/DDBJ whole genome shotgun (WGS) entry which is preliminary data.</text>
</comment>
<evidence type="ECO:0000313" key="4">
    <source>
        <dbReference type="Proteomes" id="UP001501257"/>
    </source>
</evidence>
<evidence type="ECO:0000259" key="2">
    <source>
        <dbReference type="PROSITE" id="PS50943"/>
    </source>
</evidence>
<reference evidence="4" key="1">
    <citation type="journal article" date="2019" name="Int. J. Syst. Evol. Microbiol.">
        <title>The Global Catalogue of Microorganisms (GCM) 10K type strain sequencing project: providing services to taxonomists for standard genome sequencing and annotation.</title>
        <authorList>
            <consortium name="The Broad Institute Genomics Platform"/>
            <consortium name="The Broad Institute Genome Sequencing Center for Infectious Disease"/>
            <person name="Wu L."/>
            <person name="Ma J."/>
        </authorList>
    </citation>
    <scope>NUCLEOTIDE SEQUENCE [LARGE SCALE GENOMIC DNA]</scope>
    <source>
        <strain evidence="4">JCM 18952</strain>
    </source>
</reference>
<feature type="domain" description="HTH cro/C1-type" evidence="2">
    <location>
        <begin position="26"/>
        <end position="80"/>
    </location>
</feature>
<dbReference type="Pfam" id="PF01381">
    <property type="entry name" value="HTH_3"/>
    <property type="match status" value="1"/>
</dbReference>
<gene>
    <name evidence="3" type="ORF">GCM10025778_21270</name>
</gene>
<accession>A0ABP9TL80</accession>
<dbReference type="InterPro" id="IPR013096">
    <property type="entry name" value="Cupin_2"/>
</dbReference>
<dbReference type="RefSeq" id="WP_210099281.1">
    <property type="nucleotide sequence ID" value="NZ_BAABLK010000030.1"/>
</dbReference>
<dbReference type="Gene3D" id="1.10.260.40">
    <property type="entry name" value="lambda repressor-like DNA-binding domains"/>
    <property type="match status" value="1"/>
</dbReference>
<dbReference type="Pfam" id="PF07883">
    <property type="entry name" value="Cupin_2"/>
    <property type="match status" value="1"/>
</dbReference>
<dbReference type="SMART" id="SM00530">
    <property type="entry name" value="HTH_XRE"/>
    <property type="match status" value="1"/>
</dbReference>
<dbReference type="InterPro" id="IPR001387">
    <property type="entry name" value="Cro/C1-type_HTH"/>
</dbReference>
<dbReference type="Proteomes" id="UP001501257">
    <property type="component" value="Unassembled WGS sequence"/>
</dbReference>
<keyword evidence="4" id="KW-1185">Reference proteome</keyword>
<dbReference type="SUPFAM" id="SSF51182">
    <property type="entry name" value="RmlC-like cupins"/>
    <property type="match status" value="1"/>
</dbReference>
<sequence length="198" mass="21302">MVETQDGPEDSVQHAQRAIDAAGSLVRQLRTEVGWNIAQLAKNSNVSPGLLSQIERGNGNPSLTTIIKLAQTLGVPASRFFDGLDETGSVVRAAERPRLQIADEGLVYELMTPHMRGKIGVVRSQVAPGYTNEKAPFVHAGEECSIVLEGSITISIDGNKYDLNEGDAVTFDSGKPHWYLNSSRKSALLLGAMSPPTF</sequence>
<organism evidence="3 4">
    <name type="scientific">Paeniglutamicibacter antarcticus</name>
    <dbReference type="NCBI Taxonomy" id="494023"/>
    <lineage>
        <taxon>Bacteria</taxon>
        <taxon>Bacillati</taxon>
        <taxon>Actinomycetota</taxon>
        <taxon>Actinomycetes</taxon>
        <taxon>Micrococcales</taxon>
        <taxon>Micrococcaceae</taxon>
        <taxon>Paeniglutamicibacter</taxon>
    </lineage>
</organism>
<dbReference type="PANTHER" id="PTHR46797:SF1">
    <property type="entry name" value="METHYLPHOSPHONATE SYNTHASE"/>
    <property type="match status" value="1"/>
</dbReference>
<dbReference type="Gene3D" id="2.60.120.10">
    <property type="entry name" value="Jelly Rolls"/>
    <property type="match status" value="1"/>
</dbReference>
<name>A0ABP9TL80_9MICC</name>
<evidence type="ECO:0000313" key="3">
    <source>
        <dbReference type="EMBL" id="GAA5227594.1"/>
    </source>
</evidence>
<dbReference type="CDD" id="cd00093">
    <property type="entry name" value="HTH_XRE"/>
    <property type="match status" value="1"/>
</dbReference>
<protein>
    <submittedName>
        <fullName evidence="3">XRE family transcriptional regulator</fullName>
    </submittedName>
</protein>
<dbReference type="InterPro" id="IPR011051">
    <property type="entry name" value="RmlC_Cupin_sf"/>
</dbReference>